<keyword evidence="2" id="KW-0732">Signal</keyword>
<dbReference type="RefSeq" id="WP_196199566.1">
    <property type="nucleotide sequence ID" value="NZ_JADPUN010000046.1"/>
</dbReference>
<evidence type="ECO:0000256" key="2">
    <source>
        <dbReference type="SAM" id="SignalP"/>
    </source>
</evidence>
<name>A0ABS0GNY1_9ACTN</name>
<reference evidence="3 4" key="1">
    <citation type="submission" date="2020-11" db="EMBL/GenBank/DDBJ databases">
        <title>A novel isolate from a Black sea contaminated sediment with potential to produce alkanes: Plantactinospora alkalitolerans sp. nov.</title>
        <authorList>
            <person name="Carro L."/>
            <person name="Veyisoglu A."/>
            <person name="Guven K."/>
            <person name="Schumann P."/>
            <person name="Klenk H.-P."/>
            <person name="Sahin N."/>
        </authorList>
    </citation>
    <scope>NUCLEOTIDE SEQUENCE [LARGE SCALE GENOMIC DNA]</scope>
    <source>
        <strain evidence="3 4">S1510</strain>
    </source>
</reference>
<evidence type="ECO:0000313" key="4">
    <source>
        <dbReference type="Proteomes" id="UP000638560"/>
    </source>
</evidence>
<gene>
    <name evidence="3" type="ORF">I0C86_02620</name>
</gene>
<evidence type="ECO:0000313" key="3">
    <source>
        <dbReference type="EMBL" id="MBF9127897.1"/>
    </source>
</evidence>
<evidence type="ECO:0000256" key="1">
    <source>
        <dbReference type="SAM" id="MobiDB-lite"/>
    </source>
</evidence>
<keyword evidence="4" id="KW-1185">Reference proteome</keyword>
<feature type="region of interest" description="Disordered" evidence="1">
    <location>
        <begin position="150"/>
        <end position="202"/>
    </location>
</feature>
<accession>A0ABS0GNY1</accession>
<feature type="region of interest" description="Disordered" evidence="1">
    <location>
        <begin position="89"/>
        <end position="111"/>
    </location>
</feature>
<proteinExistence type="predicted"/>
<feature type="compositionally biased region" description="Polar residues" evidence="1">
    <location>
        <begin position="99"/>
        <end position="109"/>
    </location>
</feature>
<dbReference type="PROSITE" id="PS51257">
    <property type="entry name" value="PROKAR_LIPOPROTEIN"/>
    <property type="match status" value="1"/>
</dbReference>
<sequence>MTGRARRCALPAAIALLLAVATGCGVRPSAVITGGAAPVGPAQGVSLFFVADHHLVPVLRPTNPAGSIDNALALLLAGPDPTERTLGYSTEIPADTGPAETTSDPSGTTVRLPGGVTALSPTAVDQIVCTVRTTVPDGGTADTSAVVTLTGPDGSRGPLTCSQPECPVPADGAGGDSSGQPRCSPSNSPVSYTHPRAHETGA</sequence>
<feature type="signal peptide" evidence="2">
    <location>
        <begin position="1"/>
        <end position="23"/>
    </location>
</feature>
<comment type="caution">
    <text evidence="3">The sequence shown here is derived from an EMBL/GenBank/DDBJ whole genome shotgun (WGS) entry which is preliminary data.</text>
</comment>
<evidence type="ECO:0008006" key="5">
    <source>
        <dbReference type="Google" id="ProtNLM"/>
    </source>
</evidence>
<feature type="chain" id="PRO_5047249891" description="GerMN domain-containing protein" evidence="2">
    <location>
        <begin position="24"/>
        <end position="202"/>
    </location>
</feature>
<feature type="compositionally biased region" description="Polar residues" evidence="1">
    <location>
        <begin position="178"/>
        <end position="191"/>
    </location>
</feature>
<protein>
    <recommendedName>
        <fullName evidence="5">GerMN domain-containing protein</fullName>
    </recommendedName>
</protein>
<organism evidence="3 4">
    <name type="scientific">Plantactinospora alkalitolerans</name>
    <dbReference type="NCBI Taxonomy" id="2789879"/>
    <lineage>
        <taxon>Bacteria</taxon>
        <taxon>Bacillati</taxon>
        <taxon>Actinomycetota</taxon>
        <taxon>Actinomycetes</taxon>
        <taxon>Micromonosporales</taxon>
        <taxon>Micromonosporaceae</taxon>
        <taxon>Plantactinospora</taxon>
    </lineage>
</organism>
<dbReference type="EMBL" id="JADPUN010000046">
    <property type="protein sequence ID" value="MBF9127897.1"/>
    <property type="molecule type" value="Genomic_DNA"/>
</dbReference>
<dbReference type="Proteomes" id="UP000638560">
    <property type="component" value="Unassembled WGS sequence"/>
</dbReference>
<feature type="non-terminal residue" evidence="3">
    <location>
        <position position="202"/>
    </location>
</feature>